<dbReference type="Pfam" id="PF01557">
    <property type="entry name" value="FAA_hydrolase"/>
    <property type="match status" value="1"/>
</dbReference>
<dbReference type="GO" id="GO:0016787">
    <property type="term" value="F:hydrolase activity"/>
    <property type="evidence" value="ECO:0007669"/>
    <property type="project" value="UniProtKB-KW"/>
</dbReference>
<evidence type="ECO:0000259" key="1">
    <source>
        <dbReference type="Pfam" id="PF01557"/>
    </source>
</evidence>
<keyword evidence="3" id="KW-1185">Reference proteome</keyword>
<evidence type="ECO:0000313" key="3">
    <source>
        <dbReference type="Proteomes" id="UP000460287"/>
    </source>
</evidence>
<proteinExistence type="predicted"/>
<dbReference type="EMBL" id="VULX01000052">
    <property type="protein sequence ID" value="MSR92712.1"/>
    <property type="molecule type" value="Genomic_DNA"/>
</dbReference>
<accession>A0A7X2N0X3</accession>
<gene>
    <name evidence="2" type="ORF">FYJ33_15415</name>
</gene>
<evidence type="ECO:0000313" key="2">
    <source>
        <dbReference type="EMBL" id="MSR92712.1"/>
    </source>
</evidence>
<dbReference type="AlphaFoldDB" id="A0A7X2N0X3"/>
<organism evidence="2 3">
    <name type="scientific">Inconstantimicrobium porci</name>
    <dbReference type="NCBI Taxonomy" id="2652291"/>
    <lineage>
        <taxon>Bacteria</taxon>
        <taxon>Bacillati</taxon>
        <taxon>Bacillota</taxon>
        <taxon>Clostridia</taxon>
        <taxon>Eubacteriales</taxon>
        <taxon>Clostridiaceae</taxon>
        <taxon>Inconstantimicrobium</taxon>
    </lineage>
</organism>
<comment type="caution">
    <text evidence="2">The sequence shown here is derived from an EMBL/GenBank/DDBJ whole genome shotgun (WGS) entry which is preliminary data.</text>
</comment>
<dbReference type="SUPFAM" id="SSF56529">
    <property type="entry name" value="FAH"/>
    <property type="match status" value="1"/>
</dbReference>
<name>A0A7X2N0X3_9CLOT</name>
<keyword evidence="2" id="KW-0378">Hydrolase</keyword>
<sequence length="70" mass="8293">MIPRFRTYVLFLKNFLYFLYKDLVDALDYEVGLGLILSRDAKNVTAEKAEKYIFGYTNLPRYYRVAGLNQ</sequence>
<dbReference type="InterPro" id="IPR011234">
    <property type="entry name" value="Fumarylacetoacetase-like_C"/>
</dbReference>
<feature type="domain" description="Fumarylacetoacetase-like C-terminal" evidence="1">
    <location>
        <begin position="24"/>
        <end position="57"/>
    </location>
</feature>
<dbReference type="Gene3D" id="3.90.850.10">
    <property type="entry name" value="Fumarylacetoacetase-like, C-terminal domain"/>
    <property type="match status" value="1"/>
</dbReference>
<reference evidence="2 3" key="1">
    <citation type="submission" date="2019-08" db="EMBL/GenBank/DDBJ databases">
        <title>In-depth cultivation of the pig gut microbiome towards novel bacterial diversity and tailored functional studies.</title>
        <authorList>
            <person name="Wylensek D."/>
            <person name="Hitch T.C.A."/>
            <person name="Clavel T."/>
        </authorList>
    </citation>
    <scope>NUCLEOTIDE SEQUENCE [LARGE SCALE GENOMIC DNA]</scope>
    <source>
        <strain evidence="2 3">WCA-383-APC-5B</strain>
    </source>
</reference>
<dbReference type="InterPro" id="IPR036663">
    <property type="entry name" value="Fumarylacetoacetase_C_sf"/>
</dbReference>
<protein>
    <submittedName>
        <fullName evidence="2">Fumarylacetoacetate hydrolase family protein</fullName>
    </submittedName>
</protein>
<dbReference type="Proteomes" id="UP000460287">
    <property type="component" value="Unassembled WGS sequence"/>
</dbReference>